<dbReference type="InterPro" id="IPR027417">
    <property type="entry name" value="P-loop_NTPase"/>
</dbReference>
<dbReference type="PANTHER" id="PTHR23335:SF1">
    <property type="entry name" value="CALMODULIN-BINDING TRANSCRIPTION ACTIVATOR, ISOFORM F"/>
    <property type="match status" value="1"/>
</dbReference>
<protein>
    <recommendedName>
        <fullName evidence="14">CG-1 domain-containing protein</fullName>
    </recommendedName>
</protein>
<evidence type="ECO:0000256" key="9">
    <source>
        <dbReference type="ARBA" id="ARBA00023159"/>
    </source>
</evidence>
<evidence type="ECO:0000259" key="14">
    <source>
        <dbReference type="PROSITE" id="PS51437"/>
    </source>
</evidence>
<name>A0AA38G8D9_TAXCH</name>
<keyword evidence="4" id="KW-0106">Calcium</keyword>
<dbReference type="PROSITE" id="PS50096">
    <property type="entry name" value="IQ"/>
    <property type="match status" value="3"/>
</dbReference>
<evidence type="ECO:0000256" key="3">
    <source>
        <dbReference type="ARBA" id="ARBA00022737"/>
    </source>
</evidence>
<evidence type="ECO:0000256" key="11">
    <source>
        <dbReference type="ARBA" id="ARBA00023242"/>
    </source>
</evidence>
<feature type="compositionally biased region" description="Low complexity" evidence="13">
    <location>
        <begin position="1119"/>
        <end position="1130"/>
    </location>
</feature>
<organism evidence="15 16">
    <name type="scientific">Taxus chinensis</name>
    <name type="common">Chinese yew</name>
    <name type="synonym">Taxus wallichiana var. chinensis</name>
    <dbReference type="NCBI Taxonomy" id="29808"/>
    <lineage>
        <taxon>Eukaryota</taxon>
        <taxon>Viridiplantae</taxon>
        <taxon>Streptophyta</taxon>
        <taxon>Embryophyta</taxon>
        <taxon>Tracheophyta</taxon>
        <taxon>Spermatophyta</taxon>
        <taxon>Pinopsida</taxon>
        <taxon>Pinidae</taxon>
        <taxon>Conifers II</taxon>
        <taxon>Cupressales</taxon>
        <taxon>Taxaceae</taxon>
        <taxon>Taxus</taxon>
    </lineage>
</organism>
<dbReference type="GO" id="GO:0006357">
    <property type="term" value="P:regulation of transcription by RNA polymerase II"/>
    <property type="evidence" value="ECO:0007669"/>
    <property type="project" value="TreeGrafter"/>
</dbReference>
<reference evidence="15 16" key="1">
    <citation type="journal article" date="2021" name="Nat. Plants">
        <title>The Taxus genome provides insights into paclitaxel biosynthesis.</title>
        <authorList>
            <person name="Xiong X."/>
            <person name="Gou J."/>
            <person name="Liao Q."/>
            <person name="Li Y."/>
            <person name="Zhou Q."/>
            <person name="Bi G."/>
            <person name="Li C."/>
            <person name="Du R."/>
            <person name="Wang X."/>
            <person name="Sun T."/>
            <person name="Guo L."/>
            <person name="Liang H."/>
            <person name="Lu P."/>
            <person name="Wu Y."/>
            <person name="Zhang Z."/>
            <person name="Ro D.K."/>
            <person name="Shang Y."/>
            <person name="Huang S."/>
            <person name="Yan J."/>
        </authorList>
    </citation>
    <scope>NUCLEOTIDE SEQUENCE [LARGE SCALE GENOMIC DNA]</scope>
    <source>
        <strain evidence="15">Ta-2019</strain>
    </source>
</reference>
<feature type="domain" description="CG-1" evidence="14">
    <location>
        <begin position="3"/>
        <end position="129"/>
    </location>
</feature>
<dbReference type="OMA" id="ESAWACM"/>
<dbReference type="Pfam" id="PF12796">
    <property type="entry name" value="Ank_2"/>
    <property type="match status" value="1"/>
</dbReference>
<dbReference type="InterPro" id="IPR000048">
    <property type="entry name" value="IQ_motif_EF-hand-BS"/>
</dbReference>
<comment type="caution">
    <text evidence="15">The sequence shown here is derived from an EMBL/GenBank/DDBJ whole genome shotgun (WGS) entry which is preliminary data.</text>
</comment>
<dbReference type="Proteomes" id="UP000824469">
    <property type="component" value="Unassembled WGS sequence"/>
</dbReference>
<dbReference type="SUPFAM" id="SSF81296">
    <property type="entry name" value="E set domains"/>
    <property type="match status" value="1"/>
</dbReference>
<dbReference type="InterPro" id="IPR002909">
    <property type="entry name" value="IPT_dom"/>
</dbReference>
<evidence type="ECO:0000256" key="2">
    <source>
        <dbReference type="ARBA" id="ARBA00008267"/>
    </source>
</evidence>
<dbReference type="PANTHER" id="PTHR23335">
    <property type="entry name" value="CALMODULIN-BINDING TRANSCRIPTION ACTIVATOR CAMTA"/>
    <property type="match status" value="1"/>
</dbReference>
<evidence type="ECO:0000256" key="7">
    <source>
        <dbReference type="ARBA" id="ARBA00023043"/>
    </source>
</evidence>
<dbReference type="GO" id="GO:0005516">
    <property type="term" value="F:calmodulin binding"/>
    <property type="evidence" value="ECO:0007669"/>
    <property type="project" value="UniProtKB-KW"/>
</dbReference>
<dbReference type="GO" id="GO:0005634">
    <property type="term" value="C:nucleus"/>
    <property type="evidence" value="ECO:0007669"/>
    <property type="project" value="UniProtKB-SubCell"/>
</dbReference>
<evidence type="ECO:0000256" key="8">
    <source>
        <dbReference type="ARBA" id="ARBA00023125"/>
    </source>
</evidence>
<dbReference type="AlphaFoldDB" id="A0AA38G8D9"/>
<feature type="region of interest" description="Disordered" evidence="13">
    <location>
        <begin position="237"/>
        <end position="270"/>
    </location>
</feature>
<dbReference type="GO" id="GO:0003690">
    <property type="term" value="F:double-stranded DNA binding"/>
    <property type="evidence" value="ECO:0007669"/>
    <property type="project" value="TreeGrafter"/>
</dbReference>
<comment type="subcellular location">
    <subcellularLocation>
        <location evidence="1">Nucleus</location>
    </subcellularLocation>
</comment>
<keyword evidence="3" id="KW-0677">Repeat</keyword>
<dbReference type="InterPro" id="IPR014756">
    <property type="entry name" value="Ig_E-set"/>
</dbReference>
<dbReference type="InterPro" id="IPR002110">
    <property type="entry name" value="Ankyrin_rpt"/>
</dbReference>
<evidence type="ECO:0000256" key="4">
    <source>
        <dbReference type="ARBA" id="ARBA00022837"/>
    </source>
</evidence>
<sequence>FNFSELVREAHSRWLRPVEVLYILQNYRKFKLSTDPPNKPQSGSLFLFDRKTLRFFRKDGHNWRKKKDGKTVREAHERLKAGNADALHCYYAHGEDNPSFQRRSYWMLEEAYEHIVLVHYREVTEGRFSSSSLPSFPKDCSLSVQNQHLSYRQVQNSSDATGISGRHTSPWTSCSPGSVEEVSSNLVMENDEPDSGDDIDKNGDFDNFLTHDKTSSAHQDISYLQHLTKELNLDTDDSSYSENNMSSWNPSNTGMLKSSLPTSENGFSNQDVLLPSLQSSKYQGQDQHERELLGNPKNLNIDILLRNPGAYLRQHRLGQQFTGGTASSPIDLENAECSSPSWKEMLELCTSTRDNVPSSSLLKGQSSVSLLSSSNISGLLNDESLGHLSPATQRNFLQVSSEKLRHGMIDKNELLFTLRDENIRWKQKSYLQGDRKQGGDNNKRDFFEHRQLFQSEEHLIEGTSNTLLNPTDVSFPQECEGWKPNLNFPTASSSFCEKDIEKFRKSDSFGWLENEEICTNTAHSPSDYYSILLEQPNNMGDQQLEENSSVTVAQIQHFSITEISPEWAYLDGGSKVIIVGEFFGNPSEQTWHCMFGDIEVPAEIIQKGVLLCKAPVHAPGKLPFYVTCGNREACSEIREFEYHVRPQSYASESVRASINAKAGHHDVLLQVRLSRMILAERNCNSSLSIPEKGNFLDCKDYNLCSDAVNDNQWEEIEFAVGDGDEPLSYTKEWLLQTFLKEKFSEWLRYKTKEGEKGALVLNKHGHGVLHMTAALGYEWAIGPVLNAGVGINFRDAHGWTALHWAACYGREKTVAALIAVGASPGAVTDPTPEYPSGRTAADIAAASGHGGIAGYLAEASLTSHLSVLTLGENEISKASAAVEADRAVESVTDRSGIQQTVGATEDQLSLKDSLAAVRNSAQAAARIQAAFRAHSFRKRQQKSVGICDEYGMSEADVRGISAVSKIQRALRNHRDQKLNTAATCIQRKFRGWKNRREFLALRQHVVKIQAHVRGHQVRKKYKMLLWTVGVLDKAILRWRRKGTGLRGFRSELPEQTEMDEQEDDEDILKVFRKQKVNTAVDEAVGRVLHMIDSPESRHQYRRMLERYQEVKAEYHGQTSEASSSPHAGSSHIEDDYMNLLEI</sequence>
<dbReference type="Pfam" id="PF01833">
    <property type="entry name" value="TIG"/>
    <property type="match status" value="1"/>
</dbReference>
<keyword evidence="5" id="KW-0112">Calmodulin-binding</keyword>
<dbReference type="Gene3D" id="2.60.40.10">
    <property type="entry name" value="Immunoglobulins"/>
    <property type="match status" value="1"/>
</dbReference>
<accession>A0AA38G8D9</accession>
<dbReference type="SUPFAM" id="SSF52540">
    <property type="entry name" value="P-loop containing nucleoside triphosphate hydrolases"/>
    <property type="match status" value="1"/>
</dbReference>
<gene>
    <name evidence="15" type="ORF">KI387_020096</name>
</gene>
<comment type="similarity">
    <text evidence="2">Belongs to the CAMTA family.</text>
</comment>
<dbReference type="PROSITE" id="PS50088">
    <property type="entry name" value="ANK_REPEAT"/>
    <property type="match status" value="1"/>
</dbReference>
<evidence type="ECO:0000256" key="1">
    <source>
        <dbReference type="ARBA" id="ARBA00004123"/>
    </source>
</evidence>
<dbReference type="EMBL" id="JAHRHJ020000004">
    <property type="protein sequence ID" value="KAH9318327.1"/>
    <property type="molecule type" value="Genomic_DNA"/>
</dbReference>
<dbReference type="InterPro" id="IPR036770">
    <property type="entry name" value="Ankyrin_rpt-contain_sf"/>
</dbReference>
<keyword evidence="8" id="KW-0238">DNA-binding</keyword>
<dbReference type="PROSITE" id="PS50297">
    <property type="entry name" value="ANK_REP_REGION"/>
    <property type="match status" value="1"/>
</dbReference>
<proteinExistence type="inferred from homology"/>
<dbReference type="FunFam" id="1.20.5.190:FF:000003">
    <property type="entry name" value="Calmodulin-binding transcription activator 2"/>
    <property type="match status" value="1"/>
</dbReference>
<evidence type="ECO:0000256" key="5">
    <source>
        <dbReference type="ARBA" id="ARBA00022860"/>
    </source>
</evidence>
<dbReference type="InterPro" id="IPR005559">
    <property type="entry name" value="CG-1_dom"/>
</dbReference>
<dbReference type="CDD" id="cd00102">
    <property type="entry name" value="IPT"/>
    <property type="match status" value="1"/>
</dbReference>
<feature type="region of interest" description="Disordered" evidence="13">
    <location>
        <begin position="1112"/>
        <end position="1134"/>
    </location>
</feature>
<dbReference type="Pfam" id="PF03859">
    <property type="entry name" value="CG-1"/>
    <property type="match status" value="1"/>
</dbReference>
<keyword evidence="9" id="KW-0010">Activator</keyword>
<dbReference type="Pfam" id="PF00612">
    <property type="entry name" value="IQ"/>
    <property type="match status" value="2"/>
</dbReference>
<evidence type="ECO:0000256" key="6">
    <source>
        <dbReference type="ARBA" id="ARBA00023015"/>
    </source>
</evidence>
<dbReference type="SUPFAM" id="SSF48403">
    <property type="entry name" value="Ankyrin repeat"/>
    <property type="match status" value="1"/>
</dbReference>
<evidence type="ECO:0000256" key="12">
    <source>
        <dbReference type="PROSITE-ProRule" id="PRU00023"/>
    </source>
</evidence>
<dbReference type="SMART" id="SM00015">
    <property type="entry name" value="IQ"/>
    <property type="match status" value="3"/>
</dbReference>
<dbReference type="SMART" id="SM01076">
    <property type="entry name" value="CG-1"/>
    <property type="match status" value="1"/>
</dbReference>
<evidence type="ECO:0000256" key="13">
    <source>
        <dbReference type="SAM" id="MobiDB-lite"/>
    </source>
</evidence>
<dbReference type="SMART" id="SM00248">
    <property type="entry name" value="ANK"/>
    <property type="match status" value="2"/>
</dbReference>
<evidence type="ECO:0000256" key="10">
    <source>
        <dbReference type="ARBA" id="ARBA00023163"/>
    </source>
</evidence>
<dbReference type="GO" id="GO:0003712">
    <property type="term" value="F:transcription coregulator activity"/>
    <property type="evidence" value="ECO:0007669"/>
    <property type="project" value="TreeGrafter"/>
</dbReference>
<keyword evidence="7 12" id="KW-0040">ANK repeat</keyword>
<dbReference type="SMART" id="SM00429">
    <property type="entry name" value="IPT"/>
    <property type="match status" value="1"/>
</dbReference>
<dbReference type="PROSITE" id="PS51437">
    <property type="entry name" value="CG_1"/>
    <property type="match status" value="1"/>
</dbReference>
<keyword evidence="6" id="KW-0805">Transcription regulation</keyword>
<feature type="repeat" description="ANK" evidence="12">
    <location>
        <begin position="797"/>
        <end position="829"/>
    </location>
</feature>
<feature type="compositionally biased region" description="Polar residues" evidence="13">
    <location>
        <begin position="240"/>
        <end position="270"/>
    </location>
</feature>
<dbReference type="InterPro" id="IPR013783">
    <property type="entry name" value="Ig-like_fold"/>
</dbReference>
<evidence type="ECO:0000313" key="15">
    <source>
        <dbReference type="EMBL" id="KAH9318327.1"/>
    </source>
</evidence>
<keyword evidence="16" id="KW-1185">Reference proteome</keyword>
<dbReference type="Gene3D" id="1.20.5.190">
    <property type="match status" value="1"/>
</dbReference>
<feature type="non-terminal residue" evidence="15">
    <location>
        <position position="1142"/>
    </location>
</feature>
<keyword evidence="11" id="KW-0539">Nucleus</keyword>
<feature type="region of interest" description="Disordered" evidence="13">
    <location>
        <begin position="155"/>
        <end position="182"/>
    </location>
</feature>
<dbReference type="Gene3D" id="1.25.40.20">
    <property type="entry name" value="Ankyrin repeat-containing domain"/>
    <property type="match status" value="1"/>
</dbReference>
<keyword evidence="10" id="KW-0804">Transcription</keyword>
<evidence type="ECO:0000313" key="16">
    <source>
        <dbReference type="Proteomes" id="UP000824469"/>
    </source>
</evidence>